<organism evidence="6 7">
    <name type="scientific">Macrostomum lignano</name>
    <dbReference type="NCBI Taxonomy" id="282301"/>
    <lineage>
        <taxon>Eukaryota</taxon>
        <taxon>Metazoa</taxon>
        <taxon>Spiralia</taxon>
        <taxon>Lophotrochozoa</taxon>
        <taxon>Platyhelminthes</taxon>
        <taxon>Rhabditophora</taxon>
        <taxon>Macrostomorpha</taxon>
        <taxon>Macrostomida</taxon>
        <taxon>Macrostomidae</taxon>
        <taxon>Macrostomum</taxon>
    </lineage>
</organism>
<dbReference type="Proteomes" id="UP000095280">
    <property type="component" value="Unplaced"/>
</dbReference>
<dbReference type="Gene3D" id="2.60.40.10">
    <property type="entry name" value="Immunoglobulins"/>
    <property type="match status" value="1"/>
</dbReference>
<dbReference type="PROSITE" id="PS50835">
    <property type="entry name" value="IG_LIKE"/>
    <property type="match status" value="1"/>
</dbReference>
<proteinExistence type="predicted"/>
<evidence type="ECO:0000313" key="6">
    <source>
        <dbReference type="Proteomes" id="UP000095280"/>
    </source>
</evidence>
<evidence type="ECO:0000313" key="7">
    <source>
        <dbReference type="WBParaSite" id="snap_masked-unitig_31470-processed-gene-0.0-mRNA-1"/>
    </source>
</evidence>
<reference evidence="7" key="1">
    <citation type="submission" date="2016-11" db="UniProtKB">
        <authorList>
            <consortium name="WormBaseParasite"/>
        </authorList>
    </citation>
    <scope>IDENTIFICATION</scope>
</reference>
<protein>
    <submittedName>
        <fullName evidence="7">Ig-like domain-containing protein</fullName>
    </submittedName>
</protein>
<dbReference type="SUPFAM" id="SSF48726">
    <property type="entry name" value="Immunoglobulin"/>
    <property type="match status" value="1"/>
</dbReference>
<dbReference type="WBParaSite" id="snap_masked-unitig_31470-processed-gene-0.0-mRNA-1">
    <property type="protein sequence ID" value="snap_masked-unitig_31470-processed-gene-0.0-mRNA-1"/>
    <property type="gene ID" value="snap_masked-unitig_31470-processed-gene-0.0"/>
</dbReference>
<sequence>KKSTYSAAAAPQQQQQLLQEQLKVLKSSVSTDPSESYYFVDFDRKEARITEGPETLRVLNRSRAQFYCKAEGSPAPEIQWLVNGKPVRNSARHLTYDMAFGKILRIESVDAVTDRNLLVSCVAKNCRLKYAGCGKRFAACLLNSCHLCRHHLSSAATIAALPPLPHPSPPPLSQLAAQPPPASGFPRIVEAPKMQVTERSQRVRMGCYAQRCQADALPVDAGSEVRLDLSRPPACSSADAIGKFNAEQPQEVLLKTQRKCSPEDDGKYQCSWLTNSVGTVYSEPAHLYVRGLPL</sequence>
<evidence type="ECO:0000256" key="3">
    <source>
        <dbReference type="ARBA" id="ARBA00022553"/>
    </source>
</evidence>
<evidence type="ECO:0000256" key="4">
    <source>
        <dbReference type="ARBA" id="ARBA00023157"/>
    </source>
</evidence>
<keyword evidence="3" id="KW-0597">Phosphoprotein</keyword>
<keyword evidence="4" id="KW-1015">Disulfide bond</keyword>
<evidence type="ECO:0000256" key="2">
    <source>
        <dbReference type="ARBA" id="ARBA00022490"/>
    </source>
</evidence>
<dbReference type="Pfam" id="PF13927">
    <property type="entry name" value="Ig_3"/>
    <property type="match status" value="1"/>
</dbReference>
<keyword evidence="6" id="KW-1185">Reference proteome</keyword>
<dbReference type="InterPro" id="IPR036179">
    <property type="entry name" value="Ig-like_dom_sf"/>
</dbReference>
<name>A0A1I8JQW9_9PLAT</name>
<dbReference type="PANTHER" id="PTHR35971">
    <property type="entry name" value="SI:DKEY-31G6.6"/>
    <property type="match status" value="1"/>
</dbReference>
<keyword evidence="2" id="KW-0963">Cytoplasm</keyword>
<dbReference type="AlphaFoldDB" id="A0A1I8JQW9"/>
<evidence type="ECO:0000259" key="5">
    <source>
        <dbReference type="PROSITE" id="PS50835"/>
    </source>
</evidence>
<dbReference type="InterPro" id="IPR013783">
    <property type="entry name" value="Ig-like_fold"/>
</dbReference>
<feature type="domain" description="Ig-like" evidence="5">
    <location>
        <begin position="33"/>
        <end position="125"/>
    </location>
</feature>
<dbReference type="PANTHER" id="PTHR35971:SF5">
    <property type="entry name" value="OBSCURIN LIKE CYTOSKELETAL ADAPTOR 1"/>
    <property type="match status" value="1"/>
</dbReference>
<dbReference type="InterPro" id="IPR007110">
    <property type="entry name" value="Ig-like_dom"/>
</dbReference>
<accession>A0A1I8JQW9</accession>
<dbReference type="InterPro" id="IPR052385">
    <property type="entry name" value="Obscurin/Obscurin-like_Reg"/>
</dbReference>
<comment type="subcellular location">
    <subcellularLocation>
        <location evidence="1">Cytoplasm</location>
    </subcellularLocation>
</comment>
<dbReference type="GO" id="GO:0005737">
    <property type="term" value="C:cytoplasm"/>
    <property type="evidence" value="ECO:0007669"/>
    <property type="project" value="UniProtKB-SubCell"/>
</dbReference>
<evidence type="ECO:0000256" key="1">
    <source>
        <dbReference type="ARBA" id="ARBA00004496"/>
    </source>
</evidence>